<dbReference type="Gene3D" id="3.40.50.10740">
    <property type="entry name" value="Class I glutamine amidotransferase-like"/>
    <property type="match status" value="1"/>
</dbReference>
<gene>
    <name evidence="8" type="ORF">J2Z79_002629</name>
</gene>
<evidence type="ECO:0000256" key="2">
    <source>
        <dbReference type="ARBA" id="ARBA00022645"/>
    </source>
</evidence>
<accession>A0ABS4JXL0</accession>
<dbReference type="EC" id="3.4.17.13" evidence="8"/>
<dbReference type="CDD" id="cd07025">
    <property type="entry name" value="Peptidase_S66"/>
    <property type="match status" value="1"/>
</dbReference>
<dbReference type="SUPFAM" id="SSF52317">
    <property type="entry name" value="Class I glutamine amidotransferase-like"/>
    <property type="match status" value="1"/>
</dbReference>
<name>A0ABS4JXL0_9FIRM</name>
<evidence type="ECO:0000259" key="7">
    <source>
        <dbReference type="Pfam" id="PF17676"/>
    </source>
</evidence>
<dbReference type="SUPFAM" id="SSF141986">
    <property type="entry name" value="LD-carboxypeptidase A C-terminal domain-like"/>
    <property type="match status" value="1"/>
</dbReference>
<evidence type="ECO:0000256" key="3">
    <source>
        <dbReference type="ARBA" id="ARBA00022670"/>
    </source>
</evidence>
<keyword evidence="5" id="KW-0720">Serine protease</keyword>
<dbReference type="EMBL" id="JAGGLG010000024">
    <property type="protein sequence ID" value="MBP2019204.1"/>
    <property type="molecule type" value="Genomic_DNA"/>
</dbReference>
<keyword evidence="9" id="KW-1185">Reference proteome</keyword>
<evidence type="ECO:0000259" key="6">
    <source>
        <dbReference type="Pfam" id="PF02016"/>
    </source>
</evidence>
<evidence type="ECO:0000256" key="4">
    <source>
        <dbReference type="ARBA" id="ARBA00022801"/>
    </source>
</evidence>
<reference evidence="8 9" key="1">
    <citation type="submission" date="2021-03" db="EMBL/GenBank/DDBJ databases">
        <title>Genomic Encyclopedia of Type Strains, Phase IV (KMG-IV): sequencing the most valuable type-strain genomes for metagenomic binning, comparative biology and taxonomic classification.</title>
        <authorList>
            <person name="Goeker M."/>
        </authorList>
    </citation>
    <scope>NUCLEOTIDE SEQUENCE [LARGE SCALE GENOMIC DNA]</scope>
    <source>
        <strain evidence="8 9">DSM 27138</strain>
    </source>
</reference>
<dbReference type="GO" id="GO:0106415">
    <property type="term" value="F:muramoyltetrapeptide carboxypeptidase activity"/>
    <property type="evidence" value="ECO:0007669"/>
    <property type="project" value="UniProtKB-EC"/>
</dbReference>
<dbReference type="RefSeq" id="WP_209467321.1">
    <property type="nucleotide sequence ID" value="NZ_JAGGLG010000024.1"/>
</dbReference>
<dbReference type="InterPro" id="IPR003507">
    <property type="entry name" value="S66_fam"/>
</dbReference>
<dbReference type="Proteomes" id="UP001519289">
    <property type="component" value="Unassembled WGS sequence"/>
</dbReference>
<sequence length="319" mass="34081">MTDAAVRRPRPVRPGATIGVVAPSGPVPAEQLEAGLKRLHAWGYRTVVGDAVLARRGYLAGTDDRRAEDFNRVWANPAVEAVLCARGGYGAMRILDGIDWERVRRQPKFFCGFSDITVFHLAMAREAGLVTFHGPMVAAFGGAEAYNAAGLRRALQEPGPLGEIPWPDPGEEGAPCPLTIRPGVAEGRLAGGNLTLIASLMGTRWEPDFTGCIVLLEDLDEAPYRVDRMLTQLLLAGKLQRAAGILFGDSPTCLQGPPDRPSLTLFEVLEDLLAPLGIPVLYGFPCGHGPHRATLPLGVRARLDAEGAVLTILESALTA</sequence>
<comment type="caution">
    <text evidence="8">The sequence shown here is derived from an EMBL/GenBank/DDBJ whole genome shotgun (WGS) entry which is preliminary data.</text>
</comment>
<dbReference type="Pfam" id="PF17676">
    <property type="entry name" value="Peptidase_S66C"/>
    <property type="match status" value="1"/>
</dbReference>
<dbReference type="InterPro" id="IPR029062">
    <property type="entry name" value="Class_I_gatase-like"/>
</dbReference>
<dbReference type="Gene3D" id="3.50.30.60">
    <property type="entry name" value="LD-carboxypeptidase A C-terminal domain-like"/>
    <property type="match status" value="1"/>
</dbReference>
<dbReference type="InterPro" id="IPR027478">
    <property type="entry name" value="LdcA_N"/>
</dbReference>
<keyword evidence="4 8" id="KW-0378">Hydrolase</keyword>
<keyword evidence="3" id="KW-0645">Protease</keyword>
<dbReference type="PANTHER" id="PTHR30237:SF2">
    <property type="entry name" value="MUREIN TETRAPEPTIDE CARBOXYPEPTIDASE"/>
    <property type="match status" value="1"/>
</dbReference>
<protein>
    <submittedName>
        <fullName evidence="8">Muramoyltetrapeptide carboxypeptidase</fullName>
        <ecNumber evidence="8">3.4.17.13</ecNumber>
    </submittedName>
</protein>
<dbReference type="InterPro" id="IPR040449">
    <property type="entry name" value="Peptidase_S66_N"/>
</dbReference>
<keyword evidence="2 8" id="KW-0121">Carboxypeptidase</keyword>
<feature type="domain" description="LD-carboxypeptidase C-terminal" evidence="7">
    <location>
        <begin position="186"/>
        <end position="303"/>
    </location>
</feature>
<organism evidence="8 9">
    <name type="scientific">Symbiobacterium terraclitae</name>
    <dbReference type="NCBI Taxonomy" id="557451"/>
    <lineage>
        <taxon>Bacteria</taxon>
        <taxon>Bacillati</taxon>
        <taxon>Bacillota</taxon>
        <taxon>Clostridia</taxon>
        <taxon>Eubacteriales</taxon>
        <taxon>Symbiobacteriaceae</taxon>
        <taxon>Symbiobacterium</taxon>
    </lineage>
</organism>
<evidence type="ECO:0000256" key="5">
    <source>
        <dbReference type="ARBA" id="ARBA00022825"/>
    </source>
</evidence>
<evidence type="ECO:0000313" key="8">
    <source>
        <dbReference type="EMBL" id="MBP2019204.1"/>
    </source>
</evidence>
<proteinExistence type="inferred from homology"/>
<evidence type="ECO:0000256" key="1">
    <source>
        <dbReference type="ARBA" id="ARBA00010233"/>
    </source>
</evidence>
<evidence type="ECO:0000313" key="9">
    <source>
        <dbReference type="Proteomes" id="UP001519289"/>
    </source>
</evidence>
<dbReference type="InterPro" id="IPR040921">
    <property type="entry name" value="Peptidase_S66C"/>
</dbReference>
<feature type="domain" description="LD-carboxypeptidase N-terminal" evidence="6">
    <location>
        <begin position="18"/>
        <end position="134"/>
    </location>
</feature>
<dbReference type="InterPro" id="IPR027461">
    <property type="entry name" value="Carboxypeptidase_A_C_sf"/>
</dbReference>
<dbReference type="PIRSF" id="PIRSF028757">
    <property type="entry name" value="LD-carboxypeptidase"/>
    <property type="match status" value="1"/>
</dbReference>
<dbReference type="PANTHER" id="PTHR30237">
    <property type="entry name" value="MURAMOYLTETRAPEPTIDE CARBOXYPEPTIDASE"/>
    <property type="match status" value="1"/>
</dbReference>
<dbReference type="Pfam" id="PF02016">
    <property type="entry name" value="Peptidase_S66"/>
    <property type="match status" value="1"/>
</dbReference>
<comment type="similarity">
    <text evidence="1">Belongs to the peptidase S66 family.</text>
</comment>